<dbReference type="CDD" id="cd14232">
    <property type="entry name" value="GAT_LSB5"/>
    <property type="match status" value="1"/>
</dbReference>
<dbReference type="AlphaFoldDB" id="A0A1B2JIF6"/>
<dbReference type="Gene3D" id="1.20.58.160">
    <property type="match status" value="1"/>
</dbReference>
<dbReference type="GO" id="GO:0030479">
    <property type="term" value="C:actin cortical patch"/>
    <property type="evidence" value="ECO:0007669"/>
    <property type="project" value="TreeGrafter"/>
</dbReference>
<dbReference type="GO" id="GO:0006897">
    <property type="term" value="P:endocytosis"/>
    <property type="evidence" value="ECO:0007669"/>
    <property type="project" value="InterPro"/>
</dbReference>
<dbReference type="SUPFAM" id="SSF89009">
    <property type="entry name" value="GAT-like domain"/>
    <property type="match status" value="1"/>
</dbReference>
<sequence length="379" mass="43176">MGVFSEHPYTSITTTLDQITALPKDQSDDVIESTIAELINSILISSTGQYEAARTIRKKLKYGSLNEHINALKVVDLIVGNGGPSLSQFYHDQKLIDRLRIDTRSPDKQVQRLAIRLIVGWKEHFEGEKAYAPLVQLFYSCKLSKSKRIVPDFMNDQVDQTPFEEYYEDEDVQSMITTESLPDEQIKTYHTNKELDRKFKIPKINYIAEKPRIQKLIAEAMSSATILKNSLETLKDGELSVDNDKCVIEFGKCRQIRRKVLRYLQLVDLEDLVGPLIHANEELVAALSKYEEKAADTDSLDEYEEFDEEEDVDESNDDLSEQTEIEDSLSKLDISHKKAPPPIPSKKPNPEPNNPFSDPFSDNHGVGGIVHDVHLPWKK</sequence>
<organism evidence="3 4">
    <name type="scientific">Komagataella pastoris</name>
    <name type="common">Yeast</name>
    <name type="synonym">Pichia pastoris</name>
    <dbReference type="NCBI Taxonomy" id="4922"/>
    <lineage>
        <taxon>Eukaryota</taxon>
        <taxon>Fungi</taxon>
        <taxon>Dikarya</taxon>
        <taxon>Ascomycota</taxon>
        <taxon>Saccharomycotina</taxon>
        <taxon>Pichiomycetes</taxon>
        <taxon>Pichiales</taxon>
        <taxon>Pichiaceae</taxon>
        <taxon>Komagataella</taxon>
    </lineage>
</organism>
<dbReference type="InterPro" id="IPR044103">
    <property type="entry name" value="GAT_LSB5"/>
</dbReference>
<dbReference type="SUPFAM" id="SSF48464">
    <property type="entry name" value="ENTH/VHS domain"/>
    <property type="match status" value="1"/>
</dbReference>
<dbReference type="GO" id="GO:0051666">
    <property type="term" value="P:actin cortical patch localization"/>
    <property type="evidence" value="ECO:0007669"/>
    <property type="project" value="TreeGrafter"/>
</dbReference>
<dbReference type="Pfam" id="PF00790">
    <property type="entry name" value="VHS"/>
    <property type="match status" value="1"/>
</dbReference>
<keyword evidence="4" id="KW-1185">Reference proteome</keyword>
<dbReference type="PROSITE" id="PS50179">
    <property type="entry name" value="VHS"/>
    <property type="match status" value="1"/>
</dbReference>
<feature type="domain" description="VHS" evidence="2">
    <location>
        <begin position="35"/>
        <end position="138"/>
    </location>
</feature>
<dbReference type="InterPro" id="IPR045007">
    <property type="entry name" value="LSB5"/>
</dbReference>
<dbReference type="CDD" id="cd16980">
    <property type="entry name" value="VHS_Lsb5"/>
    <property type="match status" value="1"/>
</dbReference>
<gene>
    <name evidence="3" type="primary">LSB5</name>
    <name evidence="3" type="ORF">ATY40_BA7504466</name>
</gene>
<accession>A0A1B2JIF6</accession>
<dbReference type="Gene3D" id="1.25.40.90">
    <property type="match status" value="1"/>
</dbReference>
<protein>
    <submittedName>
        <fullName evidence="3">BA75_04466T0</fullName>
    </submittedName>
</protein>
<reference evidence="3 4" key="1">
    <citation type="submission" date="2016-02" db="EMBL/GenBank/DDBJ databases">
        <title>Comparative genomic and transcriptomic foundation for Pichia pastoris.</title>
        <authorList>
            <person name="Love K.R."/>
            <person name="Shah K.A."/>
            <person name="Whittaker C.A."/>
            <person name="Wu J."/>
            <person name="Bartlett M.C."/>
            <person name="Ma D."/>
            <person name="Leeson R.L."/>
            <person name="Priest M."/>
            <person name="Young S.K."/>
            <person name="Love J.C."/>
        </authorList>
    </citation>
    <scope>NUCLEOTIDE SEQUENCE [LARGE SCALE GENOMIC DNA]</scope>
    <source>
        <strain evidence="3 4">ATCC 28485</strain>
    </source>
</reference>
<dbReference type="GO" id="GO:0035091">
    <property type="term" value="F:phosphatidylinositol binding"/>
    <property type="evidence" value="ECO:0007669"/>
    <property type="project" value="InterPro"/>
</dbReference>
<dbReference type="PANTHER" id="PTHR47789:SF1">
    <property type="entry name" value="LAS SEVENTEEN-BINDING PROTEIN 5"/>
    <property type="match status" value="1"/>
</dbReference>
<feature type="region of interest" description="Disordered" evidence="1">
    <location>
        <begin position="295"/>
        <end position="379"/>
    </location>
</feature>
<dbReference type="GO" id="GO:0007034">
    <property type="term" value="P:vacuolar transport"/>
    <property type="evidence" value="ECO:0007669"/>
    <property type="project" value="UniProtKB-ARBA"/>
</dbReference>
<evidence type="ECO:0000259" key="2">
    <source>
        <dbReference type="PROSITE" id="PS50179"/>
    </source>
</evidence>
<feature type="compositionally biased region" description="Pro residues" evidence="1">
    <location>
        <begin position="340"/>
        <end position="353"/>
    </location>
</feature>
<dbReference type="InterPro" id="IPR008942">
    <property type="entry name" value="ENTH_VHS"/>
</dbReference>
<dbReference type="InterPro" id="IPR002014">
    <property type="entry name" value="VHS_dom"/>
</dbReference>
<evidence type="ECO:0000256" key="1">
    <source>
        <dbReference type="SAM" id="MobiDB-lite"/>
    </source>
</evidence>
<dbReference type="InterPro" id="IPR038425">
    <property type="entry name" value="GAT_sf"/>
</dbReference>
<dbReference type="GO" id="GO:0043130">
    <property type="term" value="F:ubiquitin binding"/>
    <property type="evidence" value="ECO:0007669"/>
    <property type="project" value="InterPro"/>
</dbReference>
<name>A0A1B2JIF6_PICPA</name>
<evidence type="ECO:0000313" key="4">
    <source>
        <dbReference type="Proteomes" id="UP000094565"/>
    </source>
</evidence>
<feature type="compositionally biased region" description="Acidic residues" evidence="1">
    <location>
        <begin position="298"/>
        <end position="327"/>
    </location>
</feature>
<dbReference type="GO" id="GO:0007015">
    <property type="term" value="P:actin filament organization"/>
    <property type="evidence" value="ECO:0007669"/>
    <property type="project" value="InterPro"/>
</dbReference>
<evidence type="ECO:0000313" key="3">
    <source>
        <dbReference type="EMBL" id="ANZ77645.1"/>
    </source>
</evidence>
<dbReference type="OrthoDB" id="10068368at2759"/>
<dbReference type="EMBL" id="CP014587">
    <property type="protein sequence ID" value="ANZ77645.1"/>
    <property type="molecule type" value="Genomic_DNA"/>
</dbReference>
<dbReference type="PANTHER" id="PTHR47789">
    <property type="entry name" value="LAS SEVENTEEN-BINDING PROTEIN 5"/>
    <property type="match status" value="1"/>
</dbReference>
<dbReference type="Proteomes" id="UP000094565">
    <property type="component" value="Chromosome 4"/>
</dbReference>
<proteinExistence type="predicted"/>